<accession>A0A6C0DVM6</accession>
<keyword evidence="2" id="KW-0489">Methyltransferase</keyword>
<protein>
    <recommendedName>
        <fullName evidence="1">site-specific DNA-methyltransferase (adenine-specific)</fullName>
        <ecNumber evidence="1">2.1.1.72</ecNumber>
    </recommendedName>
</protein>
<dbReference type="Pfam" id="PF02086">
    <property type="entry name" value="MethyltransfD12"/>
    <property type="match status" value="1"/>
</dbReference>
<evidence type="ECO:0000256" key="5">
    <source>
        <dbReference type="ARBA" id="ARBA00047942"/>
    </source>
</evidence>
<dbReference type="AlphaFoldDB" id="A0A6C0DVM6"/>
<dbReference type="EMBL" id="MN739678">
    <property type="protein sequence ID" value="QHT20501.1"/>
    <property type="molecule type" value="Genomic_DNA"/>
</dbReference>
<proteinExistence type="predicted"/>
<dbReference type="PROSITE" id="PS00092">
    <property type="entry name" value="N6_MTASE"/>
    <property type="match status" value="1"/>
</dbReference>
<evidence type="ECO:0000256" key="3">
    <source>
        <dbReference type="ARBA" id="ARBA00022679"/>
    </source>
</evidence>
<dbReference type="PRINTS" id="PR00505">
    <property type="entry name" value="D12N6MTFRASE"/>
</dbReference>
<dbReference type="InterPro" id="IPR012327">
    <property type="entry name" value="MeTrfase_D12"/>
</dbReference>
<comment type="catalytic activity">
    <reaction evidence="5">
        <text>a 2'-deoxyadenosine in DNA + S-adenosyl-L-methionine = an N(6)-methyl-2'-deoxyadenosine in DNA + S-adenosyl-L-homocysteine + H(+)</text>
        <dbReference type="Rhea" id="RHEA:15197"/>
        <dbReference type="Rhea" id="RHEA-COMP:12418"/>
        <dbReference type="Rhea" id="RHEA-COMP:12419"/>
        <dbReference type="ChEBI" id="CHEBI:15378"/>
        <dbReference type="ChEBI" id="CHEBI:57856"/>
        <dbReference type="ChEBI" id="CHEBI:59789"/>
        <dbReference type="ChEBI" id="CHEBI:90615"/>
        <dbReference type="ChEBI" id="CHEBI:90616"/>
        <dbReference type="EC" id="2.1.1.72"/>
    </reaction>
</comment>
<keyword evidence="3" id="KW-0808">Transferase</keyword>
<dbReference type="SUPFAM" id="SSF53335">
    <property type="entry name" value="S-adenosyl-L-methionine-dependent methyltransferases"/>
    <property type="match status" value="1"/>
</dbReference>
<dbReference type="GO" id="GO:0009007">
    <property type="term" value="F:site-specific DNA-methyltransferase (adenine-specific) activity"/>
    <property type="evidence" value="ECO:0007669"/>
    <property type="project" value="UniProtKB-EC"/>
</dbReference>
<dbReference type="InterPro" id="IPR036361">
    <property type="entry name" value="SAP_dom_sf"/>
</dbReference>
<sequence>MAETTTTLDYTKLKINELLQLCKDRGLKGCTGKKKTELINLLSNTSSTAFKQSDFVLQPMITYIGNKRKLVPWIVEVIEETVGSHSLRIFDGFAGSGVVSRALMPFCSELHTNDMEYYSYVLLRCFLETPSLEQMVRIDKCFEEMDILCQNMDKNGVTGFISRLYSPKNTDKPAANERVFYTRENALIIDTLLKYISGVDTDLKNYLLGPLLIKASINVNTAGVFRGFYKKDGIGHFGGEGENALERILAPIQPVKPIWSKSSCKSFCYNSDINNLILTFENNTFDLIYLDPPYNEHPYGSNYFMLNLIARGQEPTEYSKVSGIPKLWNKSAFNGRGSVYDTMLDLLRNCLKKAKYTLISYNNEGLITDDDWTTIFAELGCSVKKYEKEYDTYHGSRNLADRNKKVVEIMYLLSK</sequence>
<dbReference type="GO" id="GO:0009307">
    <property type="term" value="P:DNA restriction-modification system"/>
    <property type="evidence" value="ECO:0007669"/>
    <property type="project" value="InterPro"/>
</dbReference>
<reference evidence="6" key="1">
    <citation type="journal article" date="2020" name="Nature">
        <title>Giant virus diversity and host interactions through global metagenomics.</title>
        <authorList>
            <person name="Schulz F."/>
            <person name="Roux S."/>
            <person name="Paez-Espino D."/>
            <person name="Jungbluth S."/>
            <person name="Walsh D.A."/>
            <person name="Denef V.J."/>
            <person name="McMahon K.D."/>
            <person name="Konstantinidis K.T."/>
            <person name="Eloe-Fadrosh E.A."/>
            <person name="Kyrpides N.C."/>
            <person name="Woyke T."/>
        </authorList>
    </citation>
    <scope>NUCLEOTIDE SEQUENCE</scope>
    <source>
        <strain evidence="6">GVMAG-M-3300023174-60</strain>
    </source>
</reference>
<dbReference type="GO" id="GO:0032259">
    <property type="term" value="P:methylation"/>
    <property type="evidence" value="ECO:0007669"/>
    <property type="project" value="UniProtKB-KW"/>
</dbReference>
<dbReference type="EC" id="2.1.1.72" evidence="1"/>
<dbReference type="Gene3D" id="3.40.50.150">
    <property type="entry name" value="Vaccinia Virus protein VP39"/>
    <property type="match status" value="1"/>
</dbReference>
<evidence type="ECO:0000256" key="2">
    <source>
        <dbReference type="ARBA" id="ARBA00022603"/>
    </source>
</evidence>
<evidence type="ECO:0000256" key="4">
    <source>
        <dbReference type="ARBA" id="ARBA00022691"/>
    </source>
</evidence>
<dbReference type="Gene3D" id="1.10.720.30">
    <property type="entry name" value="SAP domain"/>
    <property type="match status" value="1"/>
</dbReference>
<keyword evidence="4" id="KW-0949">S-adenosyl-L-methionine</keyword>
<organism evidence="6">
    <name type="scientific">viral metagenome</name>
    <dbReference type="NCBI Taxonomy" id="1070528"/>
    <lineage>
        <taxon>unclassified sequences</taxon>
        <taxon>metagenomes</taxon>
        <taxon>organismal metagenomes</taxon>
    </lineage>
</organism>
<dbReference type="InterPro" id="IPR029063">
    <property type="entry name" value="SAM-dependent_MTases_sf"/>
</dbReference>
<dbReference type="GO" id="GO:0003676">
    <property type="term" value="F:nucleic acid binding"/>
    <property type="evidence" value="ECO:0007669"/>
    <property type="project" value="InterPro"/>
</dbReference>
<name>A0A6C0DVM6_9ZZZZ</name>
<evidence type="ECO:0000256" key="1">
    <source>
        <dbReference type="ARBA" id="ARBA00011900"/>
    </source>
</evidence>
<evidence type="ECO:0000313" key="6">
    <source>
        <dbReference type="EMBL" id="QHT20501.1"/>
    </source>
</evidence>
<dbReference type="InterPro" id="IPR002052">
    <property type="entry name" value="DNA_methylase_N6_adenine_CS"/>
</dbReference>